<sequence>MDFIPDKNEEYNEIEYWNTRYSNENSKDWLGKYSAFSHLINKHVKTSDKILMLGCGNSTLAEDMYKDGYHHITNIDYSPVVIDKMADHCESCRQLRWITMDMTDLQFPDGEFDVVIEKATIDALLVGETDPWKVSEVSQELMTTVLSQVSRVLKPNGGKFISITFAQPHFRLPLYTDSEYGWSAMKEEFGDSWSYFFFVMTRTDNPDLHTRWQLPPVPSSVGTSVESVVSADDFLSSIQI</sequence>
<dbReference type="Proteomes" id="UP001235939">
    <property type="component" value="Chromosome 21"/>
</dbReference>
<dbReference type="InterPro" id="IPR041698">
    <property type="entry name" value="Methyltransf_25"/>
</dbReference>
<dbReference type="InterPro" id="IPR051419">
    <property type="entry name" value="Lys/N-term_MeTrsfase_sf"/>
</dbReference>
<dbReference type="CDD" id="cd02440">
    <property type="entry name" value="AdoMet_MTases"/>
    <property type="match status" value="1"/>
</dbReference>
<evidence type="ECO:0000313" key="6">
    <source>
        <dbReference type="Proteomes" id="UP001235939"/>
    </source>
</evidence>
<keyword evidence="2" id="KW-0489">Methyltransferase</keyword>
<feature type="domain" description="Methyltransferase" evidence="4">
    <location>
        <begin position="50"/>
        <end position="157"/>
    </location>
</feature>
<dbReference type="PANTHER" id="PTHR12176:SF80">
    <property type="entry name" value="EEF1A LYSINE METHYLTRANSFERASE 4"/>
    <property type="match status" value="1"/>
</dbReference>
<keyword evidence="6" id="KW-1185">Reference proteome</keyword>
<dbReference type="Pfam" id="PF13649">
    <property type="entry name" value="Methyltransf_25"/>
    <property type="match status" value="1"/>
</dbReference>
<evidence type="ECO:0000313" key="5">
    <source>
        <dbReference type="EMBL" id="UYV81966.1"/>
    </source>
</evidence>
<dbReference type="InterPro" id="IPR029063">
    <property type="entry name" value="SAM-dependent_MTases_sf"/>
</dbReference>
<keyword evidence="3" id="KW-0808">Transferase</keyword>
<dbReference type="Gene3D" id="3.40.50.150">
    <property type="entry name" value="Vaccinia Virus protein VP39"/>
    <property type="match status" value="1"/>
</dbReference>
<evidence type="ECO:0000256" key="3">
    <source>
        <dbReference type="ARBA" id="ARBA00022679"/>
    </source>
</evidence>
<dbReference type="PANTHER" id="PTHR12176">
    <property type="entry name" value="SAM-DEPENDENT METHYLTRANSFERASE SUPERFAMILY PROTEIN"/>
    <property type="match status" value="1"/>
</dbReference>
<dbReference type="EMBL" id="CP092883">
    <property type="protein sequence ID" value="UYV81966.1"/>
    <property type="molecule type" value="Genomic_DNA"/>
</dbReference>
<protein>
    <submittedName>
        <fullName evidence="5">ECE2</fullName>
    </submittedName>
</protein>
<name>A0ABY6LLD9_9ARAC</name>
<evidence type="ECO:0000256" key="1">
    <source>
        <dbReference type="ARBA" id="ARBA00008361"/>
    </source>
</evidence>
<comment type="similarity">
    <text evidence="1">Belongs to the methyltransferase superfamily.</text>
</comment>
<gene>
    <name evidence="5" type="ORF">LAZ67_21000242</name>
</gene>
<evidence type="ECO:0000256" key="2">
    <source>
        <dbReference type="ARBA" id="ARBA00022603"/>
    </source>
</evidence>
<dbReference type="SUPFAM" id="SSF53335">
    <property type="entry name" value="S-adenosyl-L-methionine-dependent methyltransferases"/>
    <property type="match status" value="1"/>
</dbReference>
<evidence type="ECO:0000259" key="4">
    <source>
        <dbReference type="Pfam" id="PF13649"/>
    </source>
</evidence>
<organism evidence="5 6">
    <name type="scientific">Cordylochernes scorpioides</name>
    <dbReference type="NCBI Taxonomy" id="51811"/>
    <lineage>
        <taxon>Eukaryota</taxon>
        <taxon>Metazoa</taxon>
        <taxon>Ecdysozoa</taxon>
        <taxon>Arthropoda</taxon>
        <taxon>Chelicerata</taxon>
        <taxon>Arachnida</taxon>
        <taxon>Pseudoscorpiones</taxon>
        <taxon>Cheliferoidea</taxon>
        <taxon>Chernetidae</taxon>
        <taxon>Cordylochernes</taxon>
    </lineage>
</organism>
<accession>A0ABY6LLD9</accession>
<proteinExistence type="inferred from homology"/>
<reference evidence="5 6" key="1">
    <citation type="submission" date="2022-01" db="EMBL/GenBank/DDBJ databases">
        <title>A chromosomal length assembly of Cordylochernes scorpioides.</title>
        <authorList>
            <person name="Zeh D."/>
            <person name="Zeh J."/>
        </authorList>
    </citation>
    <scope>NUCLEOTIDE SEQUENCE [LARGE SCALE GENOMIC DNA]</scope>
    <source>
        <strain evidence="5">IN4F17</strain>
        <tissue evidence="5">Whole Body</tissue>
    </source>
</reference>